<keyword evidence="1" id="KW-1133">Transmembrane helix</keyword>
<comment type="caution">
    <text evidence="2">The sequence shown here is derived from an EMBL/GenBank/DDBJ whole genome shotgun (WGS) entry which is preliminary data.</text>
</comment>
<keyword evidence="1" id="KW-0812">Transmembrane</keyword>
<organism evidence="2 3">
    <name type="scientific">Halodesulfovibrio aestuarii</name>
    <dbReference type="NCBI Taxonomy" id="126333"/>
    <lineage>
        <taxon>Bacteria</taxon>
        <taxon>Pseudomonadati</taxon>
        <taxon>Thermodesulfobacteriota</taxon>
        <taxon>Desulfovibrionia</taxon>
        <taxon>Desulfovibrionales</taxon>
        <taxon>Desulfovibrionaceae</taxon>
        <taxon>Halodesulfovibrio</taxon>
    </lineage>
</organism>
<gene>
    <name evidence="2" type="ORF">SAMN05660830_01945</name>
</gene>
<feature type="transmembrane region" description="Helical" evidence="1">
    <location>
        <begin position="54"/>
        <end position="73"/>
    </location>
</feature>
<dbReference type="AlphaFoldDB" id="A0A8G2CAU0"/>
<dbReference type="EMBL" id="FQZR01000004">
    <property type="protein sequence ID" value="SHJ25481.1"/>
    <property type="molecule type" value="Genomic_DNA"/>
</dbReference>
<evidence type="ECO:0000313" key="2">
    <source>
        <dbReference type="EMBL" id="SHJ25481.1"/>
    </source>
</evidence>
<dbReference type="Proteomes" id="UP000184001">
    <property type="component" value="Unassembled WGS sequence"/>
</dbReference>
<evidence type="ECO:0000313" key="3">
    <source>
        <dbReference type="Proteomes" id="UP000184001"/>
    </source>
</evidence>
<proteinExistence type="predicted"/>
<protein>
    <submittedName>
        <fullName evidence="2">Uncharacterized protein</fullName>
    </submittedName>
</protein>
<accession>A0A8G2CAU0</accession>
<dbReference type="RefSeq" id="WP_020000019.1">
    <property type="nucleotide sequence ID" value="NZ_CP192219.1"/>
</dbReference>
<evidence type="ECO:0000256" key="1">
    <source>
        <dbReference type="SAM" id="Phobius"/>
    </source>
</evidence>
<keyword evidence="1" id="KW-0472">Membrane</keyword>
<name>A0A8G2CAU0_9BACT</name>
<sequence length="93" mass="10412">MLLLLSVIIPINMADRFKEIDWNIMWGLVLKKTLPFFWIPAHTITFLLPPDLRILFAAMLGLALSVTFTFANLSGSQKTGGAVFFCPQGARKD</sequence>
<reference evidence="2 3" key="1">
    <citation type="submission" date="2016-11" db="EMBL/GenBank/DDBJ databases">
        <authorList>
            <person name="Varghese N."/>
            <person name="Submissions S."/>
        </authorList>
    </citation>
    <scope>NUCLEOTIDE SEQUENCE [LARGE SCALE GENOMIC DNA]</scope>
    <source>
        <strain evidence="2 3">DSM 17919</strain>
    </source>
</reference>